<gene>
    <name evidence="1" type="ORF">TRAPUB_4909</name>
</gene>
<proteinExistence type="predicted"/>
<keyword evidence="2" id="KW-1185">Reference proteome</keyword>
<sequence length="188" mass="22045">MNIQANQALSGQRVVEHVHYDPFRCAPDKARIREAISFKMRSENGTSPRPPTMMESISGRHKNVRGSMLHPHIDEIVRAVGGSPLRIQLLIRWPWFPERYYDISMPTEPSKWEPRAELHYRVADAYRRFFDDARDENWQAMEPGWDLVSRRADLRRLTVVALWHCGGNVFQADVDFHEEFSTARMVRN</sequence>
<reference evidence="1 2" key="1">
    <citation type="submission" date="2016-10" db="EMBL/GenBank/DDBJ databases">
        <title>Genome sequence of the basidiomycete white-rot fungus Trametes pubescens.</title>
        <authorList>
            <person name="Makela M.R."/>
            <person name="Granchi Z."/>
            <person name="Peng M."/>
            <person name="De Vries R.P."/>
            <person name="Grigoriev I."/>
            <person name="Riley R."/>
            <person name="Hilden K."/>
        </authorList>
    </citation>
    <scope>NUCLEOTIDE SEQUENCE [LARGE SCALE GENOMIC DNA]</scope>
    <source>
        <strain evidence="1 2">FBCC735</strain>
    </source>
</reference>
<dbReference type="AlphaFoldDB" id="A0A1M2V9V9"/>
<protein>
    <submittedName>
        <fullName evidence="1">Uncharacterized protein</fullName>
    </submittedName>
</protein>
<dbReference type="Proteomes" id="UP000184267">
    <property type="component" value="Unassembled WGS sequence"/>
</dbReference>
<dbReference type="OrthoDB" id="10346166at2759"/>
<comment type="caution">
    <text evidence="1">The sequence shown here is derived from an EMBL/GenBank/DDBJ whole genome shotgun (WGS) entry which is preliminary data.</text>
</comment>
<organism evidence="1 2">
    <name type="scientific">Trametes pubescens</name>
    <name type="common">White-rot fungus</name>
    <dbReference type="NCBI Taxonomy" id="154538"/>
    <lineage>
        <taxon>Eukaryota</taxon>
        <taxon>Fungi</taxon>
        <taxon>Dikarya</taxon>
        <taxon>Basidiomycota</taxon>
        <taxon>Agaricomycotina</taxon>
        <taxon>Agaricomycetes</taxon>
        <taxon>Polyporales</taxon>
        <taxon>Polyporaceae</taxon>
        <taxon>Trametes</taxon>
    </lineage>
</organism>
<evidence type="ECO:0000313" key="1">
    <source>
        <dbReference type="EMBL" id="OJT04394.1"/>
    </source>
</evidence>
<evidence type="ECO:0000313" key="2">
    <source>
        <dbReference type="Proteomes" id="UP000184267"/>
    </source>
</evidence>
<accession>A0A1M2V9V9</accession>
<dbReference type="EMBL" id="MNAD01001542">
    <property type="protein sequence ID" value="OJT04394.1"/>
    <property type="molecule type" value="Genomic_DNA"/>
</dbReference>
<name>A0A1M2V9V9_TRAPU</name>
<dbReference type="OMA" id="MNIQANQ"/>